<protein>
    <submittedName>
        <fullName evidence="1">Uncharacterized protein</fullName>
    </submittedName>
</protein>
<organism evidence="1 2">
    <name type="scientific">Methylomonas albis</name>
    <dbReference type="NCBI Taxonomy" id="1854563"/>
    <lineage>
        <taxon>Bacteria</taxon>
        <taxon>Pseudomonadati</taxon>
        <taxon>Pseudomonadota</taxon>
        <taxon>Gammaproteobacteria</taxon>
        <taxon>Methylococcales</taxon>
        <taxon>Methylococcaceae</taxon>
        <taxon>Methylomonas</taxon>
    </lineage>
</organism>
<reference evidence="1 2" key="1">
    <citation type="submission" date="2020-09" db="EMBL/GenBank/DDBJ databases">
        <title>Methylomonas albis sp. nov. and Methylomonas fluvii sp. nov.: Two cold-adapted methanotrophs from the River Elbe and an amended description of Methylovulum psychrotolerans strain Eb1.</title>
        <authorList>
            <person name="Bussmann I.K."/>
            <person name="Klings K.-W."/>
            <person name="Warnstedt J."/>
            <person name="Hoppert M."/>
            <person name="Saborowski A."/>
            <person name="Horn F."/>
            <person name="Liebner S."/>
        </authorList>
    </citation>
    <scope>NUCLEOTIDE SEQUENCE [LARGE SCALE GENOMIC DNA]</scope>
    <source>
        <strain evidence="1 2">EbA</strain>
    </source>
</reference>
<dbReference type="Proteomes" id="UP000652176">
    <property type="component" value="Unassembled WGS sequence"/>
</dbReference>
<keyword evidence="2" id="KW-1185">Reference proteome</keyword>
<gene>
    <name evidence="1" type="ORF">IE877_23990</name>
</gene>
<proteinExistence type="predicted"/>
<evidence type="ECO:0000313" key="2">
    <source>
        <dbReference type="Proteomes" id="UP000652176"/>
    </source>
</evidence>
<comment type="caution">
    <text evidence="1">The sequence shown here is derived from an EMBL/GenBank/DDBJ whole genome shotgun (WGS) entry which is preliminary data.</text>
</comment>
<sequence length="151" mass="16802">MFEHKNLDGQWNKAIPATDSFISSEVLECRDTVGEEPAKISRKQYAVIGDHLVERCLPPESIGNTWAYDVAQMPWWSAVMNPPHAGIIAEFNSQNGGLHRRHLDVAHYVVGYASAGEEITLLDTLYHVTRASDGTALSASSMLELRKLYFA</sequence>
<dbReference type="EMBL" id="JACXSS010000001">
    <property type="protein sequence ID" value="MBD9358891.1"/>
    <property type="molecule type" value="Genomic_DNA"/>
</dbReference>
<accession>A0ABR9D6Z4</accession>
<dbReference type="RefSeq" id="WP_192377078.1">
    <property type="nucleotide sequence ID" value="NZ_CAJHIV010000001.1"/>
</dbReference>
<evidence type="ECO:0000313" key="1">
    <source>
        <dbReference type="EMBL" id="MBD9358891.1"/>
    </source>
</evidence>
<name>A0ABR9D6Z4_9GAMM</name>